<dbReference type="InterPro" id="IPR015943">
    <property type="entry name" value="WD40/YVTN_repeat-like_dom_sf"/>
</dbReference>
<dbReference type="InterPro" id="IPR001680">
    <property type="entry name" value="WD40_rpt"/>
</dbReference>
<feature type="region of interest" description="Disordered" evidence="7">
    <location>
        <begin position="1"/>
        <end position="20"/>
    </location>
</feature>
<keyword evidence="9" id="KW-1185">Reference proteome</keyword>
<dbReference type="PROSITE" id="PS50896">
    <property type="entry name" value="LISH"/>
    <property type="match status" value="1"/>
</dbReference>
<organism evidence="8 9">
    <name type="scientific">Spirodela intermedia</name>
    <name type="common">Intermediate duckweed</name>
    <dbReference type="NCBI Taxonomy" id="51605"/>
    <lineage>
        <taxon>Eukaryota</taxon>
        <taxon>Viridiplantae</taxon>
        <taxon>Streptophyta</taxon>
        <taxon>Embryophyta</taxon>
        <taxon>Tracheophyta</taxon>
        <taxon>Spermatophyta</taxon>
        <taxon>Magnoliopsida</taxon>
        <taxon>Liliopsida</taxon>
        <taxon>Araceae</taxon>
        <taxon>Lemnoideae</taxon>
        <taxon>Spirodela</taxon>
    </lineage>
</organism>
<dbReference type="Pfam" id="PF00400">
    <property type="entry name" value="WD40"/>
    <property type="match status" value="5"/>
</dbReference>
<feature type="repeat" description="WD" evidence="6">
    <location>
        <begin position="374"/>
        <end position="408"/>
    </location>
</feature>
<protein>
    <submittedName>
        <fullName evidence="8">Uncharacterized protein</fullName>
    </submittedName>
</protein>
<evidence type="ECO:0000313" key="9">
    <source>
        <dbReference type="Proteomes" id="UP000663760"/>
    </source>
</evidence>
<sequence>MEDGGNSDRDTTPEPASAVVPGKKLGKRGLIERTEFVRVIIQCLYSLGYRKSAAALESESGVPLDSPLFSSLLPLVIAGQWEDCVDIIGRLEDLPEETRATAAFLVWSESFMELLNSTGGEDGTLSSALNVLRQRISPLGVDRRRVHKLARCLVSLDGVVSENLVRRRVGLLVELSELLPPWIRLPGQRLEHLVEMALLEQRASCIYHNSTEPISLYEDHKCDPDQIPSRTVQILNDHKNEVWFVQFSNNGEFLASSSKDCTAIIWTVGEDDMVSLKHVLDGHCQPVSFVAWSPDDTLLITCGKGEVLRLWDVETGACRCALNDSSACVISSCAWFPDSKKVVCGSSEPENCIYTCDLQGRELKVWKGERLPKVSSLAVTPDGRHLVSVVSDDLIRIYDLEEGTELAIPEEHTITSLSLSVDGQFMIVNLNNEIHLWKVDGSLAAPSKYRGHKQVKYVIRSCFGGPASSFIASGSEDSQVYIWHRERCVVIKVLPGHATTVNCVSWNPARPRMLASASDDHTIRIWVAGSTRP</sequence>
<keyword evidence="4" id="KW-0677">Repeat</keyword>
<keyword evidence="3 6" id="KW-0853">WD repeat</keyword>
<feature type="repeat" description="WD" evidence="6">
    <location>
        <begin position="280"/>
        <end position="316"/>
    </location>
</feature>
<dbReference type="GO" id="GO:0005737">
    <property type="term" value="C:cytoplasm"/>
    <property type="evidence" value="ECO:0007669"/>
    <property type="project" value="UniProtKB-SubCell"/>
</dbReference>
<dbReference type="SUPFAM" id="SSF50978">
    <property type="entry name" value="WD40 repeat-like"/>
    <property type="match status" value="1"/>
</dbReference>
<gene>
    <name evidence="8" type="ORF">SI8410_02002061</name>
</gene>
<dbReference type="SMART" id="SM00320">
    <property type="entry name" value="WD40"/>
    <property type="match status" value="7"/>
</dbReference>
<dbReference type="InterPro" id="IPR036322">
    <property type="entry name" value="WD40_repeat_dom_sf"/>
</dbReference>
<dbReference type="InterPro" id="IPR051350">
    <property type="entry name" value="WD_repeat-ST_regulator"/>
</dbReference>
<evidence type="ECO:0000256" key="6">
    <source>
        <dbReference type="PROSITE-ProRule" id="PRU00221"/>
    </source>
</evidence>
<dbReference type="AlphaFoldDB" id="A0A7I8K106"/>
<dbReference type="Proteomes" id="UP000663760">
    <property type="component" value="Chromosome 2"/>
</dbReference>
<comment type="subunit">
    <text evidence="5">Interacts with RANBPM.</text>
</comment>
<dbReference type="OrthoDB" id="972532at2759"/>
<accession>A0A7I8K106</accession>
<evidence type="ECO:0000256" key="2">
    <source>
        <dbReference type="ARBA" id="ARBA00022490"/>
    </source>
</evidence>
<evidence type="ECO:0000256" key="3">
    <source>
        <dbReference type="ARBA" id="ARBA00022574"/>
    </source>
</evidence>
<proteinExistence type="predicted"/>
<feature type="repeat" description="WD" evidence="6">
    <location>
        <begin position="235"/>
        <end position="276"/>
    </location>
</feature>
<dbReference type="FunFam" id="2.130.10.10:FF:000087">
    <property type="entry name" value="WD repeat-containing protein 26 homolog"/>
    <property type="match status" value="1"/>
</dbReference>
<dbReference type="EMBL" id="LR746265">
    <property type="protein sequence ID" value="CAA7390599.1"/>
    <property type="molecule type" value="Genomic_DNA"/>
</dbReference>
<evidence type="ECO:0000256" key="1">
    <source>
        <dbReference type="ARBA" id="ARBA00004496"/>
    </source>
</evidence>
<keyword evidence="2" id="KW-0963">Cytoplasm</keyword>
<feature type="compositionally biased region" description="Basic and acidic residues" evidence="7">
    <location>
        <begin position="1"/>
        <end position="12"/>
    </location>
</feature>
<dbReference type="PROSITE" id="PS50294">
    <property type="entry name" value="WD_REPEATS_REGION"/>
    <property type="match status" value="3"/>
</dbReference>
<evidence type="ECO:0000256" key="4">
    <source>
        <dbReference type="ARBA" id="ARBA00022737"/>
    </source>
</evidence>
<evidence type="ECO:0000313" key="8">
    <source>
        <dbReference type="EMBL" id="CAA7390599.1"/>
    </source>
</evidence>
<dbReference type="Gene3D" id="2.130.10.10">
    <property type="entry name" value="YVTN repeat-like/Quinoprotein amine dehydrogenase"/>
    <property type="match status" value="1"/>
</dbReference>
<evidence type="ECO:0000256" key="7">
    <source>
        <dbReference type="SAM" id="MobiDB-lite"/>
    </source>
</evidence>
<dbReference type="InterPro" id="IPR006594">
    <property type="entry name" value="LisH"/>
</dbReference>
<evidence type="ECO:0000256" key="5">
    <source>
        <dbReference type="ARBA" id="ARBA00065067"/>
    </source>
</evidence>
<dbReference type="Pfam" id="PF23627">
    <property type="entry name" value="LisH_WDR26"/>
    <property type="match status" value="1"/>
</dbReference>
<dbReference type="PROSITE" id="PS50082">
    <property type="entry name" value="WD_REPEATS_2"/>
    <property type="match status" value="4"/>
</dbReference>
<reference evidence="8" key="1">
    <citation type="submission" date="2020-02" db="EMBL/GenBank/DDBJ databases">
        <authorList>
            <person name="Scholz U."/>
            <person name="Mascher M."/>
            <person name="Fiebig A."/>
        </authorList>
    </citation>
    <scope>NUCLEOTIDE SEQUENCE</scope>
</reference>
<dbReference type="PANTHER" id="PTHR22838">
    <property type="entry name" value="WD REPEAT PROTEIN 26-RELATED"/>
    <property type="match status" value="1"/>
</dbReference>
<feature type="repeat" description="WD" evidence="6">
    <location>
        <begin position="494"/>
        <end position="533"/>
    </location>
</feature>
<dbReference type="CDD" id="cd00200">
    <property type="entry name" value="WD40"/>
    <property type="match status" value="1"/>
</dbReference>
<dbReference type="PANTHER" id="PTHR22838:SF23">
    <property type="entry name" value="WD REPEAT-CONTAINING PROTEIN WDS HOMOLOG"/>
    <property type="match status" value="1"/>
</dbReference>
<name>A0A7I8K106_SPIIN</name>
<comment type="subcellular location">
    <subcellularLocation>
        <location evidence="1">Cytoplasm</location>
    </subcellularLocation>
</comment>
<dbReference type="SMART" id="SM00667">
    <property type="entry name" value="LisH"/>
    <property type="match status" value="1"/>
</dbReference>